<dbReference type="OrthoDB" id="2360948at2"/>
<dbReference type="RefSeq" id="WP_145290546.1">
    <property type="nucleotide sequence ID" value="NZ_VMSJ01000006.1"/>
</dbReference>
<evidence type="ECO:0000313" key="2">
    <source>
        <dbReference type="EMBL" id="TVT26720.1"/>
    </source>
</evidence>
<dbReference type="SMART" id="SM00065">
    <property type="entry name" value="GAF"/>
    <property type="match status" value="1"/>
</dbReference>
<dbReference type="SUPFAM" id="SSF55781">
    <property type="entry name" value="GAF domain-like"/>
    <property type="match status" value="1"/>
</dbReference>
<comment type="caution">
    <text evidence="2">The sequence shown here is derived from an EMBL/GenBank/DDBJ whole genome shotgun (WGS) entry which is preliminary data.</text>
</comment>
<protein>
    <submittedName>
        <fullName evidence="2">GAF domain-containing protein</fullName>
    </submittedName>
</protein>
<dbReference type="Gene3D" id="3.30.450.40">
    <property type="match status" value="1"/>
</dbReference>
<accession>A0A558AR49</accession>
<dbReference type="InterPro" id="IPR029016">
    <property type="entry name" value="GAF-like_dom_sf"/>
</dbReference>
<dbReference type="Pfam" id="PF01590">
    <property type="entry name" value="GAF"/>
    <property type="match status" value="1"/>
</dbReference>
<dbReference type="EMBL" id="VMSJ01000006">
    <property type="protein sequence ID" value="TVT26720.1"/>
    <property type="molecule type" value="Genomic_DNA"/>
</dbReference>
<reference evidence="2 3" key="1">
    <citation type="submission" date="2019-07" db="EMBL/GenBank/DDBJ databases">
        <title>Salinicoccus cyprini sp. nov., isolated from gastro-intestinal tract of mirror carp, Cyprinus carpio var. specularis, collected from Gobind Sagar Reservoir, Himachal Pradesh, India.</title>
        <authorList>
            <person name="Talwar C."/>
            <person name="Singh A.K."/>
            <person name="Lal R."/>
            <person name="Negi R.K."/>
        </authorList>
    </citation>
    <scope>NUCLEOTIDE SEQUENCE [LARGE SCALE GENOMIC DNA]</scope>
    <source>
        <strain evidence="2 3">CT19</strain>
    </source>
</reference>
<dbReference type="Proteomes" id="UP000315103">
    <property type="component" value="Unassembled WGS sequence"/>
</dbReference>
<sequence>MNEISIEVTLSDIQKTFDFDLVALTDIRVRQTNYMIRWKYSIGSLGDQWKRIALQRGKGVPGTVMKTGKSMIITDITGTDMERDLFRYPILKTEQLQSFIAMPLWNDDEEVMGILLMGNRDSRMYTEAEYEMVKQHVEKTLRQQILKELMVNE</sequence>
<gene>
    <name evidence="2" type="ORF">FO441_11975</name>
</gene>
<name>A0A558AR49_9STAP</name>
<proteinExistence type="predicted"/>
<dbReference type="AlphaFoldDB" id="A0A558AR49"/>
<dbReference type="InterPro" id="IPR003018">
    <property type="entry name" value="GAF"/>
</dbReference>
<keyword evidence="3" id="KW-1185">Reference proteome</keyword>
<evidence type="ECO:0000259" key="1">
    <source>
        <dbReference type="SMART" id="SM00065"/>
    </source>
</evidence>
<feature type="domain" description="GAF" evidence="1">
    <location>
        <begin position="1"/>
        <end position="151"/>
    </location>
</feature>
<evidence type="ECO:0000313" key="3">
    <source>
        <dbReference type="Proteomes" id="UP000315103"/>
    </source>
</evidence>
<organism evidence="2 3">
    <name type="scientific">Salinicoccus cyprini</name>
    <dbReference type="NCBI Taxonomy" id="2493691"/>
    <lineage>
        <taxon>Bacteria</taxon>
        <taxon>Bacillati</taxon>
        <taxon>Bacillota</taxon>
        <taxon>Bacilli</taxon>
        <taxon>Bacillales</taxon>
        <taxon>Staphylococcaceae</taxon>
        <taxon>Salinicoccus</taxon>
    </lineage>
</organism>